<gene>
    <name evidence="1" type="ORF">ST47_g4743</name>
</gene>
<dbReference type="AlphaFoldDB" id="A0A163F303"/>
<dbReference type="OrthoDB" id="3693942at2759"/>
<dbReference type="Proteomes" id="UP000076837">
    <property type="component" value="Unassembled WGS sequence"/>
</dbReference>
<keyword evidence="2" id="KW-1185">Reference proteome</keyword>
<evidence type="ECO:0000313" key="1">
    <source>
        <dbReference type="EMBL" id="KZM24110.1"/>
    </source>
</evidence>
<dbReference type="EMBL" id="JYNV01000176">
    <property type="protein sequence ID" value="KZM24110.1"/>
    <property type="molecule type" value="Genomic_DNA"/>
</dbReference>
<name>A0A163F303_DIDRA</name>
<sequence>MASPSTPPAIIGALMKIPAGLDLEMQSSQQADTETANFDPGSIFGIMGGSALSQTFNQLIPWLPLGSGIPIIAQVAVRATAIAANFAPIWFVNFPPALSGAEQSLLREYMKEILDFRSWSSLKWWADAFGNVPSSGEGAAIMMQQSSEFARMAFRDLVQMPWLRATREPTSYKDAFDCHINDLHGNLIKRTMSSWGSLENDTLLALEPVLQRVLASVNTGEAMSSSTQVRSVLSERYEYQDNNRTFKSYLRLVCFEVAEAVRDVVDGKNSSHRQVECQMSYMYYEAEFDMNRWKTFSETINDQQRSACREFVMHQTVDM</sequence>
<protein>
    <submittedName>
        <fullName evidence="1">Uncharacterized protein</fullName>
    </submittedName>
</protein>
<comment type="caution">
    <text evidence="1">The sequence shown here is derived from an EMBL/GenBank/DDBJ whole genome shotgun (WGS) entry which is preliminary data.</text>
</comment>
<accession>A0A163F303</accession>
<proteinExistence type="predicted"/>
<reference evidence="1 2" key="1">
    <citation type="journal article" date="2016" name="Sci. Rep.">
        <title>Draft genome sequencing and secretome analysis of fungal phytopathogen Ascochyta rabiei provides insight into the necrotrophic effector repertoire.</title>
        <authorList>
            <person name="Verma S."/>
            <person name="Gazara R.K."/>
            <person name="Nizam S."/>
            <person name="Parween S."/>
            <person name="Chattopadhyay D."/>
            <person name="Verma P.K."/>
        </authorList>
    </citation>
    <scope>NUCLEOTIDE SEQUENCE [LARGE SCALE GENOMIC DNA]</scope>
    <source>
        <strain evidence="1 2">ArDII</strain>
    </source>
</reference>
<dbReference type="STRING" id="5454.A0A163F303"/>
<evidence type="ECO:0000313" key="2">
    <source>
        <dbReference type="Proteomes" id="UP000076837"/>
    </source>
</evidence>
<organism evidence="1 2">
    <name type="scientific">Didymella rabiei</name>
    <name type="common">Chickpea ascochyta blight fungus</name>
    <name type="synonym">Mycosphaerella rabiei</name>
    <dbReference type="NCBI Taxonomy" id="5454"/>
    <lineage>
        <taxon>Eukaryota</taxon>
        <taxon>Fungi</taxon>
        <taxon>Dikarya</taxon>
        <taxon>Ascomycota</taxon>
        <taxon>Pezizomycotina</taxon>
        <taxon>Dothideomycetes</taxon>
        <taxon>Pleosporomycetidae</taxon>
        <taxon>Pleosporales</taxon>
        <taxon>Pleosporineae</taxon>
        <taxon>Didymellaceae</taxon>
        <taxon>Ascochyta</taxon>
    </lineage>
</organism>